<protein>
    <submittedName>
        <fullName evidence="2">Uncharacterized protein</fullName>
    </submittedName>
</protein>
<dbReference type="EMBL" id="LR828254">
    <property type="protein sequence ID" value="CAD0362139.1"/>
    <property type="molecule type" value="Genomic_DNA"/>
</dbReference>
<accession>A0A6V7FEI6</accession>
<feature type="transmembrane region" description="Helical" evidence="1">
    <location>
        <begin position="102"/>
        <end position="120"/>
    </location>
</feature>
<organism evidence="2">
    <name type="scientific">Xanthomonas hortorum pv. gardneri</name>
    <dbReference type="NCBI Taxonomy" id="2754056"/>
    <lineage>
        <taxon>Bacteria</taxon>
        <taxon>Pseudomonadati</taxon>
        <taxon>Pseudomonadota</taxon>
        <taxon>Gammaproteobacteria</taxon>
        <taxon>Lysobacterales</taxon>
        <taxon>Lysobacteraceae</taxon>
        <taxon>Xanthomonas</taxon>
    </lineage>
</organism>
<keyword evidence="1" id="KW-1133">Transmembrane helix</keyword>
<name>A0A6V7FEI6_9XANT</name>
<reference evidence="2" key="1">
    <citation type="submission" date="2020-07" db="EMBL/GenBank/DDBJ databases">
        <authorList>
            <person name="Pothier F. J."/>
        </authorList>
    </citation>
    <scope>NUCLEOTIDE SEQUENCE [LARGE SCALE GENOMIC DNA]</scope>
    <source>
        <plasmid evidence="2">CFBP8129_p211</plasmid>
    </source>
</reference>
<keyword evidence="1" id="KW-0812">Transmembrane</keyword>
<gene>
    <name evidence="2" type="ORF">CFBP8129_45150</name>
</gene>
<sequence>MIDQVQVCTNEGLQQFGVDLNQAKMLGGFVFFSASLLLQRYCFPFRIRSGPGGICASSSGVNSITQLAPLGNWARNMSVTVSFGRTALTGSMTVRAAIRRSFIVLFGVGIATLWLGSIGTNKRASERSSYLLVIDSELDLVYSIAVWNVCEYLPLVSCHIGALNFSAIRIQLLVPTSCRGRFGTPSLCNSLATRQATP</sequence>
<geneLocation type="plasmid" evidence="2">
    <name>CFBP8129_p211</name>
</geneLocation>
<dbReference type="EMBL" id="LR828254">
    <property type="protein sequence ID" value="CAD0362146.1"/>
    <property type="molecule type" value="Genomic_DNA"/>
</dbReference>
<evidence type="ECO:0000256" key="1">
    <source>
        <dbReference type="SAM" id="Phobius"/>
    </source>
</evidence>
<evidence type="ECO:0000313" key="2">
    <source>
        <dbReference type="EMBL" id="CAD0362146.1"/>
    </source>
</evidence>
<keyword evidence="2" id="KW-0614">Plasmid</keyword>
<dbReference type="AlphaFoldDB" id="A0A6V7FEI6"/>
<feature type="transmembrane region" description="Helical" evidence="1">
    <location>
        <begin position="140"/>
        <end position="163"/>
    </location>
</feature>
<keyword evidence="1" id="KW-0472">Membrane</keyword>
<proteinExistence type="predicted"/>